<accession>A0A919E3P2</accession>
<proteinExistence type="predicted"/>
<reference evidence="3" key="2">
    <citation type="submission" date="2020-09" db="EMBL/GenBank/DDBJ databases">
        <authorList>
            <person name="Sun Q."/>
            <person name="Ohkuma M."/>
        </authorList>
    </citation>
    <scope>NUCLEOTIDE SEQUENCE</scope>
    <source>
        <strain evidence="3">JCM 4477</strain>
    </source>
</reference>
<dbReference type="GO" id="GO:0043041">
    <property type="term" value="P:amino acid activation for nonribosomal peptide biosynthetic process"/>
    <property type="evidence" value="ECO:0007669"/>
    <property type="project" value="TreeGrafter"/>
</dbReference>
<keyword evidence="4" id="KW-1185">Reference proteome</keyword>
<dbReference type="GO" id="GO:0031177">
    <property type="term" value="F:phosphopantetheine binding"/>
    <property type="evidence" value="ECO:0007669"/>
    <property type="project" value="TreeGrafter"/>
</dbReference>
<dbReference type="RefSeq" id="WP_190205654.1">
    <property type="nucleotide sequence ID" value="NZ_BNBI01000008.1"/>
</dbReference>
<feature type="domain" description="AMP-dependent synthetase/ligase" evidence="1">
    <location>
        <begin position="11"/>
        <end position="354"/>
    </location>
</feature>
<dbReference type="InterPro" id="IPR020845">
    <property type="entry name" value="AMP-binding_CS"/>
</dbReference>
<dbReference type="PROSITE" id="PS00455">
    <property type="entry name" value="AMP_BINDING"/>
    <property type="match status" value="1"/>
</dbReference>
<dbReference type="InterPro" id="IPR042099">
    <property type="entry name" value="ANL_N_sf"/>
</dbReference>
<dbReference type="InterPro" id="IPR045851">
    <property type="entry name" value="AMP-bd_C_sf"/>
</dbReference>
<dbReference type="GO" id="GO:0044550">
    <property type="term" value="P:secondary metabolite biosynthetic process"/>
    <property type="evidence" value="ECO:0007669"/>
    <property type="project" value="TreeGrafter"/>
</dbReference>
<dbReference type="InterPro" id="IPR010071">
    <property type="entry name" value="AA_adenyl_dom"/>
</dbReference>
<evidence type="ECO:0000313" key="4">
    <source>
        <dbReference type="Proteomes" id="UP000630718"/>
    </source>
</evidence>
<dbReference type="InterPro" id="IPR025110">
    <property type="entry name" value="AMP-bd_C"/>
</dbReference>
<dbReference type="CDD" id="cd05930">
    <property type="entry name" value="A_NRPS"/>
    <property type="match status" value="1"/>
</dbReference>
<dbReference type="AlphaFoldDB" id="A0A919E3P2"/>
<dbReference type="PANTHER" id="PTHR45527">
    <property type="entry name" value="NONRIBOSOMAL PEPTIDE SYNTHETASE"/>
    <property type="match status" value="1"/>
</dbReference>
<dbReference type="NCBIfam" id="TIGR01733">
    <property type="entry name" value="AA-adenyl-dom"/>
    <property type="match status" value="1"/>
</dbReference>
<sequence length="504" mass="53529">MTVERMVMELFQQQAARWPDRPAVVGDGGRLTYAELEGATARVAHALAGHGAGTDQPVAVLTGRGTGQLVALLGVLRSGAPYVCLDVEQPEHRLTAQLADSGARILLTDRPAPGFGGTVLRPDALPPAPAVRPRPPEPADLACLVYTSGSTGTPKGVAVTHGALANYARHVVSLLDCADRPRSFASVTSLATDLGNTAVFPALISGGCVHLVPAEVVLDPDSFARYARTHGIDHLKITPSHLAALLSYQDADVLPREALLLGGEALPWELVDRVRAQGRCRIINHYGPTETTVGSLTYEVGPAEAARRAGATVPIGRPVRATEVRVVDARLERVPDGTAGELLISGAGLARGYWRAPEQTARRFVTLDDGTRAYRTGDRVRRLDDGSVEFLGRLDQQLKIRGHRVEPGEVEAALRGHPAVARAAVTPVRDGMGQQVLAAFVVPAPAAAPSVRELRVHLSGLLPPHMVPTSVEVVSALPFTLSGKLDRRALAHRVHRTATPAEHR</sequence>
<organism evidence="3 4">
    <name type="scientific">Streptomyces fumanus</name>
    <dbReference type="NCBI Taxonomy" id="67302"/>
    <lineage>
        <taxon>Bacteria</taxon>
        <taxon>Bacillati</taxon>
        <taxon>Actinomycetota</taxon>
        <taxon>Actinomycetes</taxon>
        <taxon>Kitasatosporales</taxon>
        <taxon>Streptomycetaceae</taxon>
        <taxon>Streptomyces</taxon>
    </lineage>
</organism>
<feature type="domain" description="AMP-binding enzyme C-terminal" evidence="2">
    <location>
        <begin position="409"/>
        <end position="484"/>
    </location>
</feature>
<dbReference type="GO" id="GO:0005737">
    <property type="term" value="C:cytoplasm"/>
    <property type="evidence" value="ECO:0007669"/>
    <property type="project" value="TreeGrafter"/>
</dbReference>
<protein>
    <recommendedName>
        <fullName evidence="5">Amino acid adenylation domain-containing protein</fullName>
    </recommendedName>
</protein>
<dbReference type="Pfam" id="PF00501">
    <property type="entry name" value="AMP-binding"/>
    <property type="match status" value="1"/>
</dbReference>
<evidence type="ECO:0008006" key="5">
    <source>
        <dbReference type="Google" id="ProtNLM"/>
    </source>
</evidence>
<dbReference type="Pfam" id="PF13193">
    <property type="entry name" value="AMP-binding_C"/>
    <property type="match status" value="1"/>
</dbReference>
<dbReference type="EMBL" id="BNBI01000008">
    <property type="protein sequence ID" value="GHF10569.1"/>
    <property type="molecule type" value="Genomic_DNA"/>
</dbReference>
<name>A0A919E3P2_9ACTN</name>
<comment type="caution">
    <text evidence="3">The sequence shown here is derived from an EMBL/GenBank/DDBJ whole genome shotgun (WGS) entry which is preliminary data.</text>
</comment>
<evidence type="ECO:0000259" key="1">
    <source>
        <dbReference type="Pfam" id="PF00501"/>
    </source>
</evidence>
<dbReference type="Gene3D" id="3.30.300.30">
    <property type="match status" value="1"/>
</dbReference>
<evidence type="ECO:0000259" key="2">
    <source>
        <dbReference type="Pfam" id="PF13193"/>
    </source>
</evidence>
<reference evidence="3" key="1">
    <citation type="journal article" date="2014" name="Int. J. Syst. Evol. Microbiol.">
        <title>Complete genome sequence of Corynebacterium casei LMG S-19264T (=DSM 44701T), isolated from a smear-ripened cheese.</title>
        <authorList>
            <consortium name="US DOE Joint Genome Institute (JGI-PGF)"/>
            <person name="Walter F."/>
            <person name="Albersmeier A."/>
            <person name="Kalinowski J."/>
            <person name="Ruckert C."/>
        </authorList>
    </citation>
    <scope>NUCLEOTIDE SEQUENCE</scope>
    <source>
        <strain evidence="3">JCM 4477</strain>
    </source>
</reference>
<dbReference type="SUPFAM" id="SSF56801">
    <property type="entry name" value="Acetyl-CoA synthetase-like"/>
    <property type="match status" value="1"/>
</dbReference>
<dbReference type="Gene3D" id="3.40.50.12780">
    <property type="entry name" value="N-terminal domain of ligase-like"/>
    <property type="match status" value="1"/>
</dbReference>
<evidence type="ECO:0000313" key="3">
    <source>
        <dbReference type="EMBL" id="GHF10569.1"/>
    </source>
</evidence>
<dbReference type="PANTHER" id="PTHR45527:SF1">
    <property type="entry name" value="FATTY ACID SYNTHASE"/>
    <property type="match status" value="1"/>
</dbReference>
<dbReference type="InterPro" id="IPR000873">
    <property type="entry name" value="AMP-dep_synth/lig_dom"/>
</dbReference>
<gene>
    <name evidence="3" type="ORF">GCM10018772_39460</name>
</gene>
<dbReference type="Proteomes" id="UP000630718">
    <property type="component" value="Unassembled WGS sequence"/>
</dbReference>